<evidence type="ECO:0000256" key="1">
    <source>
        <dbReference type="SAM" id="SignalP"/>
    </source>
</evidence>
<feature type="chain" id="PRO_5034961360" evidence="1">
    <location>
        <begin position="17"/>
        <end position="75"/>
    </location>
</feature>
<proteinExistence type="predicted"/>
<dbReference type="AlphaFoldDB" id="A0A8C3R526"/>
<dbReference type="Proteomes" id="UP000694396">
    <property type="component" value="Unplaced"/>
</dbReference>
<organism evidence="2 3">
    <name type="scientific">Cyanoderma ruficeps</name>
    <name type="common">rufous-capped babbler</name>
    <dbReference type="NCBI Taxonomy" id="181631"/>
    <lineage>
        <taxon>Eukaryota</taxon>
        <taxon>Metazoa</taxon>
        <taxon>Chordata</taxon>
        <taxon>Craniata</taxon>
        <taxon>Vertebrata</taxon>
        <taxon>Euteleostomi</taxon>
        <taxon>Archelosauria</taxon>
        <taxon>Archosauria</taxon>
        <taxon>Dinosauria</taxon>
        <taxon>Saurischia</taxon>
        <taxon>Theropoda</taxon>
        <taxon>Coelurosauria</taxon>
        <taxon>Aves</taxon>
        <taxon>Neognathae</taxon>
        <taxon>Neoaves</taxon>
        <taxon>Telluraves</taxon>
        <taxon>Australaves</taxon>
        <taxon>Passeriformes</taxon>
        <taxon>Sylvioidea</taxon>
        <taxon>Timaliidae</taxon>
        <taxon>Cyanoderma</taxon>
    </lineage>
</organism>
<reference evidence="2" key="1">
    <citation type="submission" date="2025-08" db="UniProtKB">
        <authorList>
            <consortium name="Ensembl"/>
        </authorList>
    </citation>
    <scope>IDENTIFICATION</scope>
</reference>
<evidence type="ECO:0000313" key="2">
    <source>
        <dbReference type="Ensembl" id="ENSCRFP00000015130.1"/>
    </source>
</evidence>
<reference evidence="2" key="2">
    <citation type="submission" date="2025-09" db="UniProtKB">
        <authorList>
            <consortium name="Ensembl"/>
        </authorList>
    </citation>
    <scope>IDENTIFICATION</scope>
</reference>
<protein>
    <submittedName>
        <fullName evidence="2">Uncharacterized protein</fullName>
    </submittedName>
</protein>
<feature type="signal peptide" evidence="1">
    <location>
        <begin position="1"/>
        <end position="16"/>
    </location>
</feature>
<keyword evidence="1" id="KW-0732">Signal</keyword>
<keyword evidence="3" id="KW-1185">Reference proteome</keyword>
<accession>A0A8C3R526</accession>
<sequence>LSAFLFINVIVVCLHSFENILYPVSCKLEFAELARCIKELDVLGDRLSDDFCTLKFLLFTACDLITLLDTNYSKS</sequence>
<dbReference type="Ensembl" id="ENSCRFT00000015665.1">
    <property type="protein sequence ID" value="ENSCRFP00000015130.1"/>
    <property type="gene ID" value="ENSCRFG00000011668.1"/>
</dbReference>
<name>A0A8C3R526_9PASS</name>
<evidence type="ECO:0000313" key="3">
    <source>
        <dbReference type="Proteomes" id="UP000694396"/>
    </source>
</evidence>